<dbReference type="InterPro" id="IPR017900">
    <property type="entry name" value="4Fe4S_Fe_S_CS"/>
</dbReference>
<feature type="compositionally biased region" description="Acidic residues" evidence="9">
    <location>
        <begin position="114"/>
        <end position="125"/>
    </location>
</feature>
<feature type="compositionally biased region" description="Basic and acidic residues" evidence="9">
    <location>
        <begin position="68"/>
        <end position="81"/>
    </location>
</feature>
<name>A0A2H4VD24_9EURY</name>
<keyword evidence="5" id="KW-0484">Methanogenesis</keyword>
<organism evidence="11 12">
    <name type="scientific">Methanobacterium subterraneum</name>
    <dbReference type="NCBI Taxonomy" id="59277"/>
    <lineage>
        <taxon>Archaea</taxon>
        <taxon>Methanobacteriati</taxon>
        <taxon>Methanobacteriota</taxon>
        <taxon>Methanomada group</taxon>
        <taxon>Methanobacteria</taxon>
        <taxon>Methanobacteriales</taxon>
        <taxon>Methanobacteriaceae</taxon>
        <taxon>Methanobacterium</taxon>
    </lineage>
</organism>
<dbReference type="GO" id="GO:0051912">
    <property type="term" value="F:CoB--CoM heterodisulfide reductase activity"/>
    <property type="evidence" value="ECO:0007669"/>
    <property type="project" value="InterPro"/>
</dbReference>
<evidence type="ECO:0000256" key="3">
    <source>
        <dbReference type="ARBA" id="ARBA00022485"/>
    </source>
</evidence>
<evidence type="ECO:0000256" key="7">
    <source>
        <dbReference type="ARBA" id="ARBA00023004"/>
    </source>
</evidence>
<protein>
    <submittedName>
        <fullName evidence="11">CoB--CoM heterodisulfide reductase subunit C</fullName>
    </submittedName>
</protein>
<comment type="similarity">
    <text evidence="2">Belongs to the HdrC family.</text>
</comment>
<reference evidence="11 12" key="1">
    <citation type="submission" date="2016-10" db="EMBL/GenBank/DDBJ databases">
        <title>Comparative genomics between deep and shallow subseafloor isolates.</title>
        <authorList>
            <person name="Ishii S."/>
            <person name="Miller J.R."/>
            <person name="Sutton G."/>
            <person name="Suzuki S."/>
            <person name="Methe B."/>
            <person name="Inagaki F."/>
            <person name="Imachi H."/>
        </authorList>
    </citation>
    <scope>NUCLEOTIDE SEQUENCE [LARGE SCALE GENOMIC DNA]</scope>
    <source>
        <strain evidence="11 12">MO-MB1</strain>
    </source>
</reference>
<feature type="compositionally biased region" description="Acidic residues" evidence="9">
    <location>
        <begin position="132"/>
        <end position="141"/>
    </location>
</feature>
<feature type="domain" description="4Fe-4S ferredoxin-type" evidence="10">
    <location>
        <begin position="186"/>
        <end position="246"/>
    </location>
</feature>
<dbReference type="GO" id="GO:0046872">
    <property type="term" value="F:metal ion binding"/>
    <property type="evidence" value="ECO:0007669"/>
    <property type="project" value="UniProtKB-KW"/>
</dbReference>
<dbReference type="InterPro" id="IPR051460">
    <property type="entry name" value="HdrC_iron-sulfur_subunit"/>
</dbReference>
<accession>A0A2H4VD24</accession>
<feature type="compositionally biased region" description="Basic and acidic residues" evidence="9">
    <location>
        <begin position="142"/>
        <end position="152"/>
    </location>
</feature>
<dbReference type="PROSITE" id="PS00198">
    <property type="entry name" value="4FE4S_FER_1"/>
    <property type="match status" value="1"/>
</dbReference>
<evidence type="ECO:0000259" key="10">
    <source>
        <dbReference type="Pfam" id="PF13183"/>
    </source>
</evidence>
<evidence type="ECO:0000256" key="9">
    <source>
        <dbReference type="SAM" id="MobiDB-lite"/>
    </source>
</evidence>
<dbReference type="GeneID" id="70359736"/>
<proteinExistence type="inferred from homology"/>
<dbReference type="PANTHER" id="PTHR43255:SF1">
    <property type="entry name" value="IRON-SULFUR-BINDING OXIDOREDUCTASE FADF-RELATED"/>
    <property type="match status" value="1"/>
</dbReference>
<keyword evidence="3" id="KW-0004">4Fe-4S</keyword>
<dbReference type="RefSeq" id="WP_100905957.1">
    <property type="nucleotide sequence ID" value="NZ_CP017766.1"/>
</dbReference>
<dbReference type="UniPathway" id="UPA00647">
    <property type="reaction ID" value="UER00700"/>
</dbReference>
<sequence>MSFLDRLKNVISGGEEPQNKDKVAKSETEKPPVEEKETVTQETVEEVPEKSEVTESTEPETPAEETPVEAKEEPVEEKPVTGEEPSETTVEISEPEKTTESEPEISEPEKVTESESDTEIPEEIEPEKAETEESEADEPVISEEKPKKERSESMTLLQSDEKPITRADVDEDFKQEIMDAGAESVAICFQCGTCTGACPSGRRTPYRIRGVVRRAVMGLKEDVISDDSIWMCTTCYECQERCPRGIKIVDIVKIIRNEAAQAGFMAQSHKMTGLFVTKTGHGVPINDATMALRKSVGLTELPPTTHQFPEALEEVQTIVKATGFDTLIGYNWETGELD</sequence>
<evidence type="ECO:0000313" key="12">
    <source>
        <dbReference type="Proteomes" id="UP000232806"/>
    </source>
</evidence>
<evidence type="ECO:0000256" key="4">
    <source>
        <dbReference type="ARBA" id="ARBA00022723"/>
    </source>
</evidence>
<dbReference type="EMBL" id="CP017766">
    <property type="protein sequence ID" value="AUB55982.1"/>
    <property type="molecule type" value="Genomic_DNA"/>
</dbReference>
<dbReference type="Proteomes" id="UP000232806">
    <property type="component" value="Chromosome"/>
</dbReference>
<dbReference type="AlphaFoldDB" id="A0A2H4VD24"/>
<evidence type="ECO:0000256" key="5">
    <source>
        <dbReference type="ARBA" id="ARBA00022994"/>
    </source>
</evidence>
<comment type="pathway">
    <text evidence="1">Cofactor metabolism; coenzyme M-coenzyme B heterodisulfide reduction; coenzyme B and coenzyme M from coenzyme M-coenzyme B heterodisulfide: step 1/1.</text>
</comment>
<dbReference type="NCBIfam" id="TIGR03290">
    <property type="entry name" value="CoB_CoM_SS_C"/>
    <property type="match status" value="1"/>
</dbReference>
<dbReference type="PANTHER" id="PTHR43255">
    <property type="entry name" value="IRON-SULFUR-BINDING OXIDOREDUCTASE FADF-RELATED-RELATED"/>
    <property type="match status" value="1"/>
</dbReference>
<dbReference type="GO" id="GO:0005886">
    <property type="term" value="C:plasma membrane"/>
    <property type="evidence" value="ECO:0007669"/>
    <property type="project" value="TreeGrafter"/>
</dbReference>
<dbReference type="InterPro" id="IPR017896">
    <property type="entry name" value="4Fe4S_Fe-S-bd"/>
</dbReference>
<dbReference type="Pfam" id="PF13183">
    <property type="entry name" value="Fer4_8"/>
    <property type="match status" value="1"/>
</dbReference>
<keyword evidence="8" id="KW-0411">Iron-sulfur</keyword>
<dbReference type="GO" id="GO:0015948">
    <property type="term" value="P:methanogenesis"/>
    <property type="evidence" value="ECO:0007669"/>
    <property type="project" value="UniProtKB-KW"/>
</dbReference>
<keyword evidence="4" id="KW-0479">Metal-binding</keyword>
<dbReference type="SUPFAM" id="SSF46548">
    <property type="entry name" value="alpha-helical ferredoxin"/>
    <property type="match status" value="1"/>
</dbReference>
<dbReference type="InterPro" id="IPR009051">
    <property type="entry name" value="Helical_ferredxn"/>
</dbReference>
<feature type="compositionally biased region" description="Basic and acidic residues" evidence="9">
    <location>
        <begin position="17"/>
        <end position="39"/>
    </location>
</feature>
<gene>
    <name evidence="11" type="ORF">BK007_08180</name>
</gene>
<dbReference type="InterPro" id="IPR017680">
    <property type="entry name" value="CoB/CoM_hetero-S_Rdtase_csu"/>
</dbReference>
<keyword evidence="6" id="KW-0560">Oxidoreductase</keyword>
<evidence type="ECO:0000256" key="2">
    <source>
        <dbReference type="ARBA" id="ARBA00007097"/>
    </source>
</evidence>
<dbReference type="GO" id="GO:0051539">
    <property type="term" value="F:4 iron, 4 sulfur cluster binding"/>
    <property type="evidence" value="ECO:0007669"/>
    <property type="project" value="UniProtKB-KW"/>
</dbReference>
<evidence type="ECO:0000313" key="11">
    <source>
        <dbReference type="EMBL" id="AUB55982.1"/>
    </source>
</evidence>
<evidence type="ECO:0000256" key="8">
    <source>
        <dbReference type="ARBA" id="ARBA00023014"/>
    </source>
</evidence>
<evidence type="ECO:0000256" key="1">
    <source>
        <dbReference type="ARBA" id="ARBA00004808"/>
    </source>
</evidence>
<evidence type="ECO:0000256" key="6">
    <source>
        <dbReference type="ARBA" id="ARBA00023002"/>
    </source>
</evidence>
<keyword evidence="7" id="KW-0408">Iron</keyword>
<feature type="region of interest" description="Disordered" evidence="9">
    <location>
        <begin position="1"/>
        <end position="158"/>
    </location>
</feature>
<feature type="compositionally biased region" description="Acidic residues" evidence="9">
    <location>
        <begin position="55"/>
        <end position="67"/>
    </location>
</feature>
<dbReference type="Gene3D" id="1.10.1060.10">
    <property type="entry name" value="Alpha-helical ferredoxin"/>
    <property type="match status" value="1"/>
</dbReference>